<comment type="caution">
    <text evidence="1">The sequence shown here is derived from an EMBL/GenBank/DDBJ whole genome shotgun (WGS) entry which is preliminary data.</text>
</comment>
<protein>
    <submittedName>
        <fullName evidence="1">Uu.00g124120.m01.CDS01</fullName>
    </submittedName>
</protein>
<dbReference type="Gene3D" id="3.40.50.300">
    <property type="entry name" value="P-loop containing nucleotide triphosphate hydrolases"/>
    <property type="match status" value="1"/>
</dbReference>
<organism evidence="1 2">
    <name type="scientific">Anthostomella pinea</name>
    <dbReference type="NCBI Taxonomy" id="933095"/>
    <lineage>
        <taxon>Eukaryota</taxon>
        <taxon>Fungi</taxon>
        <taxon>Dikarya</taxon>
        <taxon>Ascomycota</taxon>
        <taxon>Pezizomycotina</taxon>
        <taxon>Sordariomycetes</taxon>
        <taxon>Xylariomycetidae</taxon>
        <taxon>Xylariales</taxon>
        <taxon>Xylariaceae</taxon>
        <taxon>Anthostomella</taxon>
    </lineage>
</organism>
<dbReference type="SUPFAM" id="SSF52540">
    <property type="entry name" value="P-loop containing nucleoside triphosphate hydrolases"/>
    <property type="match status" value="1"/>
</dbReference>
<dbReference type="InterPro" id="IPR027417">
    <property type="entry name" value="P-loop_NTPase"/>
</dbReference>
<name>A0AAI8VHG3_9PEZI</name>
<evidence type="ECO:0000313" key="2">
    <source>
        <dbReference type="Proteomes" id="UP001295740"/>
    </source>
</evidence>
<dbReference type="EMBL" id="CAUWAG010000007">
    <property type="protein sequence ID" value="CAJ2505018.1"/>
    <property type="molecule type" value="Genomic_DNA"/>
</dbReference>
<dbReference type="InterPro" id="IPR040632">
    <property type="entry name" value="Sulfotransfer_4"/>
</dbReference>
<dbReference type="PANTHER" id="PTHR36978">
    <property type="entry name" value="P-LOOP CONTAINING NUCLEOTIDE TRIPHOSPHATE HYDROLASE"/>
    <property type="match status" value="1"/>
</dbReference>
<proteinExistence type="predicted"/>
<sequence>MTTQADYDRLGGWAVMLNPDAGIDRHKCTRTIPMEVLSLGFSRTATLSMQEAFSFLGYPDPYHYSSIFANIKDPDMEFDQLLGHCGAVTDAPAVCFRRELTEAYPEAKVVLVERDEDRWYKSFEGVLEGVLDPFLVCVLRFTDPFWLGRIVNVGMLWIEGFTGSTDLQQARANARAAYRKLCRDTSYGAGGAVAGV</sequence>
<dbReference type="AlphaFoldDB" id="A0AAI8VHG3"/>
<gene>
    <name evidence="1" type="ORF">KHLLAP_LOCUS5486</name>
</gene>
<dbReference type="PANTHER" id="PTHR36978:SF4">
    <property type="entry name" value="P-LOOP CONTAINING NUCLEOSIDE TRIPHOSPHATE HYDROLASE PROTEIN"/>
    <property type="match status" value="1"/>
</dbReference>
<accession>A0AAI8VHG3</accession>
<reference evidence="1" key="1">
    <citation type="submission" date="2023-10" db="EMBL/GenBank/DDBJ databases">
        <authorList>
            <person name="Hackl T."/>
        </authorList>
    </citation>
    <scope>NUCLEOTIDE SEQUENCE</scope>
</reference>
<dbReference type="Proteomes" id="UP001295740">
    <property type="component" value="Unassembled WGS sequence"/>
</dbReference>
<keyword evidence="2" id="KW-1185">Reference proteome</keyword>
<evidence type="ECO:0000313" key="1">
    <source>
        <dbReference type="EMBL" id="CAJ2505018.1"/>
    </source>
</evidence>
<dbReference type="Pfam" id="PF17784">
    <property type="entry name" value="Sulfotransfer_4"/>
    <property type="match status" value="1"/>
</dbReference>